<evidence type="ECO:0000313" key="1">
    <source>
        <dbReference type="EMBL" id="QHK18904.1"/>
    </source>
</evidence>
<dbReference type="AlphaFoldDB" id="A0A6P1NK89"/>
<dbReference type="KEGG" id="psey:GU243_02995"/>
<keyword evidence="2" id="KW-1185">Reference proteome</keyword>
<reference evidence="1 2" key="1">
    <citation type="submission" date="2020-01" db="EMBL/GenBank/DDBJ databases">
        <title>Pseudarthrobacter psychrotolerans sp. nov., isolated from antarctic soil.</title>
        <authorList>
            <person name="Shin Y."/>
            <person name="Park W."/>
        </authorList>
    </citation>
    <scope>NUCLEOTIDE SEQUENCE [LARGE SCALE GENOMIC DNA]</scope>
    <source>
        <strain evidence="1 2">YJ56</strain>
    </source>
</reference>
<protein>
    <submittedName>
        <fullName evidence="1">Uncharacterized protein</fullName>
    </submittedName>
</protein>
<dbReference type="Proteomes" id="UP000464186">
    <property type="component" value="Chromosome"/>
</dbReference>
<proteinExistence type="predicted"/>
<evidence type="ECO:0000313" key="2">
    <source>
        <dbReference type="Proteomes" id="UP000464186"/>
    </source>
</evidence>
<dbReference type="EMBL" id="CP047898">
    <property type="protein sequence ID" value="QHK18904.1"/>
    <property type="molecule type" value="Genomic_DNA"/>
</dbReference>
<gene>
    <name evidence="1" type="ORF">GU243_02995</name>
</gene>
<sequence length="86" mass="9804">MTSPIEFEKRIRFGLNTLAETNSHHDFEAMSLGLAENELREILCLRLVQSALEAIREEMPKASGLTIASKRVTELLSKEKYTRRLA</sequence>
<name>A0A6P1NK89_9MICC</name>
<accession>A0A6P1NK89</accession>
<organism evidence="1 2">
    <name type="scientific">Pseudarthrobacter psychrotolerans</name>
    <dbReference type="NCBI Taxonomy" id="2697569"/>
    <lineage>
        <taxon>Bacteria</taxon>
        <taxon>Bacillati</taxon>
        <taxon>Actinomycetota</taxon>
        <taxon>Actinomycetes</taxon>
        <taxon>Micrococcales</taxon>
        <taxon>Micrococcaceae</taxon>
        <taxon>Pseudarthrobacter</taxon>
    </lineage>
</organism>